<evidence type="ECO:0000313" key="17">
    <source>
        <dbReference type="Proteomes" id="UP000886700"/>
    </source>
</evidence>
<evidence type="ECO:0000256" key="5">
    <source>
        <dbReference type="ARBA" id="ARBA00022771"/>
    </source>
</evidence>
<name>A0A1U7RGG6_MESAU</name>
<dbReference type="InterPro" id="IPR001909">
    <property type="entry name" value="KRAB"/>
</dbReference>
<dbReference type="InterPro" id="IPR036236">
    <property type="entry name" value="Znf_C2H2_sf"/>
</dbReference>
<dbReference type="PROSITE" id="PS50805">
    <property type="entry name" value="KRAB"/>
    <property type="match status" value="2"/>
</dbReference>
<dbReference type="InterPro" id="IPR013087">
    <property type="entry name" value="Znf_C2H2_type"/>
</dbReference>
<feature type="compositionally biased region" description="Basic and acidic residues" evidence="13">
    <location>
        <begin position="446"/>
        <end position="462"/>
    </location>
</feature>
<dbReference type="Gene3D" id="3.30.160.60">
    <property type="entry name" value="Classic Zinc Finger"/>
    <property type="match status" value="5"/>
</dbReference>
<dbReference type="GO" id="GO:0000977">
    <property type="term" value="F:RNA polymerase II transcription regulatory region sequence-specific DNA binding"/>
    <property type="evidence" value="ECO:0007669"/>
    <property type="project" value="TreeGrafter"/>
</dbReference>
<evidence type="ECO:0000256" key="8">
    <source>
        <dbReference type="ARBA" id="ARBA00023125"/>
    </source>
</evidence>
<dbReference type="SUPFAM" id="SSF109640">
    <property type="entry name" value="KRAB domain (Kruppel-associated box)"/>
    <property type="match status" value="2"/>
</dbReference>
<feature type="domain" description="KRAB" evidence="16">
    <location>
        <begin position="283"/>
        <end position="363"/>
    </location>
</feature>
<evidence type="ECO:0000256" key="7">
    <source>
        <dbReference type="ARBA" id="ARBA00023015"/>
    </source>
</evidence>
<dbReference type="PANTHER" id="PTHR24381:SF390">
    <property type="entry name" value="ZINC FINGER PROTEIN 37 HOMOLOG"/>
    <property type="match status" value="1"/>
</dbReference>
<keyword evidence="9" id="KW-0804">Transcription</keyword>
<keyword evidence="17" id="KW-1185">Reference proteome</keyword>
<evidence type="ECO:0000259" key="14">
    <source>
        <dbReference type="PROSITE" id="PS50157"/>
    </source>
</evidence>
<feature type="domain" description="C2H2-type" evidence="14">
    <location>
        <begin position="689"/>
        <end position="716"/>
    </location>
</feature>
<dbReference type="CTD" id="10782"/>
<feature type="compositionally biased region" description="Polar residues" evidence="13">
    <location>
        <begin position="540"/>
        <end position="558"/>
    </location>
</feature>
<dbReference type="SUPFAM" id="SSF57667">
    <property type="entry name" value="beta-beta-alpha zinc fingers"/>
    <property type="match status" value="3"/>
</dbReference>
<dbReference type="Pfam" id="PF02023">
    <property type="entry name" value="SCAN"/>
    <property type="match status" value="1"/>
</dbReference>
<dbReference type="SUPFAM" id="SSF47353">
    <property type="entry name" value="Retrovirus capsid dimerization domain-like"/>
    <property type="match status" value="1"/>
</dbReference>
<evidence type="ECO:0000256" key="11">
    <source>
        <dbReference type="PROSITE-ProRule" id="PRU00042"/>
    </source>
</evidence>
<keyword evidence="7" id="KW-0805">Transcription regulation</keyword>
<feature type="domain" description="C2H2-type" evidence="14">
    <location>
        <begin position="717"/>
        <end position="744"/>
    </location>
</feature>
<dbReference type="GeneID" id="101828517"/>
<feature type="domain" description="C2H2-type" evidence="14">
    <location>
        <begin position="773"/>
        <end position="800"/>
    </location>
</feature>
<evidence type="ECO:0000256" key="3">
    <source>
        <dbReference type="ARBA" id="ARBA00022723"/>
    </source>
</evidence>
<feature type="domain" description="C2H2-type" evidence="14">
    <location>
        <begin position="745"/>
        <end position="772"/>
    </location>
</feature>
<keyword evidence="4" id="KW-0677">Repeat</keyword>
<dbReference type="SMART" id="SM00355">
    <property type="entry name" value="ZnF_C2H2"/>
    <property type="match status" value="5"/>
</dbReference>
<feature type="region of interest" description="Disordered" evidence="13">
    <location>
        <begin position="81"/>
        <end position="107"/>
    </location>
</feature>
<feature type="region of interest" description="Disordered" evidence="13">
    <location>
        <begin position="506"/>
        <end position="584"/>
    </location>
</feature>
<dbReference type="SMART" id="SM00431">
    <property type="entry name" value="SCAN"/>
    <property type="match status" value="1"/>
</dbReference>
<evidence type="ECO:0000256" key="12">
    <source>
        <dbReference type="PROSITE-ProRule" id="PRU00187"/>
    </source>
</evidence>
<keyword evidence="6" id="KW-0862">Zinc</keyword>
<gene>
    <name evidence="18" type="primary">Znf274</name>
</gene>
<dbReference type="Pfam" id="PF00096">
    <property type="entry name" value="zf-C2H2"/>
    <property type="match status" value="4"/>
</dbReference>
<organism evidence="17 18">
    <name type="scientific">Mesocricetus auratus</name>
    <name type="common">Golden hamster</name>
    <dbReference type="NCBI Taxonomy" id="10036"/>
    <lineage>
        <taxon>Eukaryota</taxon>
        <taxon>Metazoa</taxon>
        <taxon>Chordata</taxon>
        <taxon>Craniata</taxon>
        <taxon>Vertebrata</taxon>
        <taxon>Euteleostomi</taxon>
        <taxon>Mammalia</taxon>
        <taxon>Eutheria</taxon>
        <taxon>Euarchontoglires</taxon>
        <taxon>Glires</taxon>
        <taxon>Rodentia</taxon>
        <taxon>Myomorpha</taxon>
        <taxon>Muroidea</taxon>
        <taxon>Cricetidae</taxon>
        <taxon>Cricetinae</taxon>
        <taxon>Mesocricetus</taxon>
    </lineage>
</organism>
<dbReference type="PROSITE" id="PS50157">
    <property type="entry name" value="ZINC_FINGER_C2H2_2"/>
    <property type="match status" value="5"/>
</dbReference>
<keyword evidence="18" id="KW-0675">Receptor</keyword>
<keyword evidence="10 12" id="KW-0539">Nucleus</keyword>
<reference evidence="18" key="1">
    <citation type="submission" date="2025-08" db="UniProtKB">
        <authorList>
            <consortium name="RefSeq"/>
        </authorList>
    </citation>
    <scope>IDENTIFICATION</scope>
    <source>
        <tissue evidence="18">Liver</tissue>
    </source>
</reference>
<dbReference type="CDD" id="cd07765">
    <property type="entry name" value="KRAB_A-box"/>
    <property type="match status" value="2"/>
</dbReference>
<keyword evidence="3" id="KW-0479">Metal-binding</keyword>
<dbReference type="GO" id="GO:0005166">
    <property type="term" value="F:neurotrophin p75 receptor binding"/>
    <property type="evidence" value="ECO:0007669"/>
    <property type="project" value="UniProtKB-ARBA"/>
</dbReference>
<evidence type="ECO:0000256" key="4">
    <source>
        <dbReference type="ARBA" id="ARBA00022737"/>
    </source>
</evidence>
<comment type="similarity">
    <text evidence="2">Belongs to the krueppel C2H2-type zinc-finger protein family.</text>
</comment>
<dbReference type="OrthoDB" id="6077919at2759"/>
<accession>A0A1U7RGG6</accession>
<evidence type="ECO:0000313" key="18">
    <source>
        <dbReference type="RefSeq" id="XP_012981175.2"/>
    </source>
</evidence>
<keyword evidence="8" id="KW-0238">DNA-binding</keyword>
<proteinExistence type="inferred from homology"/>
<dbReference type="RefSeq" id="XP_012981175.2">
    <property type="nucleotide sequence ID" value="XM_013125721.3"/>
</dbReference>
<dbReference type="PROSITE" id="PS00028">
    <property type="entry name" value="ZINC_FINGER_C2H2_1"/>
    <property type="match status" value="5"/>
</dbReference>
<dbReference type="STRING" id="10036.ENSMAUP00000007216"/>
<feature type="compositionally biased region" description="Polar residues" evidence="13">
    <location>
        <begin position="359"/>
        <end position="368"/>
    </location>
</feature>
<dbReference type="GO" id="GO:0000981">
    <property type="term" value="F:DNA-binding transcription factor activity, RNA polymerase II-specific"/>
    <property type="evidence" value="ECO:0007669"/>
    <property type="project" value="TreeGrafter"/>
</dbReference>
<feature type="domain" description="C2H2-type" evidence="14">
    <location>
        <begin position="801"/>
        <end position="823"/>
    </location>
</feature>
<dbReference type="AlphaFoldDB" id="A0A1U7RGG6"/>
<dbReference type="Gene3D" id="1.10.4020.10">
    <property type="entry name" value="DNA breaking-rejoining enzymes"/>
    <property type="match status" value="1"/>
</dbReference>
<feature type="domain" description="KRAB" evidence="16">
    <location>
        <begin position="18"/>
        <end position="89"/>
    </location>
</feature>
<evidence type="ECO:0000256" key="9">
    <source>
        <dbReference type="ARBA" id="ARBA00023163"/>
    </source>
</evidence>
<dbReference type="PROSITE" id="PS50804">
    <property type="entry name" value="SCAN_BOX"/>
    <property type="match status" value="1"/>
</dbReference>
<feature type="compositionally biased region" description="Polar residues" evidence="13">
    <location>
        <begin position="463"/>
        <end position="482"/>
    </location>
</feature>
<evidence type="ECO:0000256" key="1">
    <source>
        <dbReference type="ARBA" id="ARBA00004123"/>
    </source>
</evidence>
<keyword evidence="5 11" id="KW-0863">Zinc-finger</keyword>
<dbReference type="Proteomes" id="UP000886700">
    <property type="component" value="Unplaced"/>
</dbReference>
<dbReference type="eggNOG" id="KOG1721">
    <property type="taxonomic scope" value="Eukaryota"/>
</dbReference>
<dbReference type="Gene3D" id="6.10.140.140">
    <property type="match status" value="2"/>
</dbReference>
<protein>
    <submittedName>
        <fullName evidence="18">Neurotrophin receptor-interacting factor homolog isoform X1</fullName>
    </submittedName>
</protein>
<dbReference type="KEGG" id="maua:101828517"/>
<evidence type="ECO:0000256" key="10">
    <source>
        <dbReference type="ARBA" id="ARBA00023242"/>
    </source>
</evidence>
<dbReference type="PANTHER" id="PTHR24381">
    <property type="entry name" value="ZINC FINGER PROTEIN"/>
    <property type="match status" value="1"/>
</dbReference>
<evidence type="ECO:0000259" key="15">
    <source>
        <dbReference type="PROSITE" id="PS50804"/>
    </source>
</evidence>
<dbReference type="Pfam" id="PF01352">
    <property type="entry name" value="KRAB"/>
    <property type="match status" value="2"/>
</dbReference>
<dbReference type="InterPro" id="IPR036051">
    <property type="entry name" value="KRAB_dom_sf"/>
</dbReference>
<evidence type="ECO:0000259" key="16">
    <source>
        <dbReference type="PROSITE" id="PS50805"/>
    </source>
</evidence>
<comment type="subcellular location">
    <subcellularLocation>
        <location evidence="1 12">Nucleus</location>
    </subcellularLocation>
</comment>
<dbReference type="GO" id="GO:0008270">
    <property type="term" value="F:zinc ion binding"/>
    <property type="evidence" value="ECO:0007669"/>
    <property type="project" value="UniProtKB-KW"/>
</dbReference>
<evidence type="ECO:0000256" key="6">
    <source>
        <dbReference type="ARBA" id="ARBA00022833"/>
    </source>
</evidence>
<dbReference type="GO" id="GO:0005634">
    <property type="term" value="C:nucleus"/>
    <property type="evidence" value="ECO:0007669"/>
    <property type="project" value="UniProtKB-SubCell"/>
</dbReference>
<dbReference type="InterPro" id="IPR038269">
    <property type="entry name" value="SCAN_sf"/>
</dbReference>
<dbReference type="SMART" id="SM00349">
    <property type="entry name" value="KRAB"/>
    <property type="match status" value="2"/>
</dbReference>
<dbReference type="CDD" id="cd07936">
    <property type="entry name" value="SCAN"/>
    <property type="match status" value="1"/>
</dbReference>
<dbReference type="GO" id="GO:0006915">
    <property type="term" value="P:apoptotic process"/>
    <property type="evidence" value="ECO:0007669"/>
    <property type="project" value="UniProtKB-KW"/>
</dbReference>
<dbReference type="GO" id="GO:0005737">
    <property type="term" value="C:cytoplasm"/>
    <property type="evidence" value="ECO:0007669"/>
    <property type="project" value="UniProtKB-SubCell"/>
</dbReference>
<feature type="domain" description="SCAN box" evidence="15">
    <location>
        <begin position="165"/>
        <end position="243"/>
    </location>
</feature>
<feature type="compositionally biased region" description="Polar residues" evidence="13">
    <location>
        <begin position="378"/>
        <end position="411"/>
    </location>
</feature>
<feature type="region of interest" description="Disordered" evidence="13">
    <location>
        <begin position="330"/>
        <end position="489"/>
    </location>
</feature>
<dbReference type="InterPro" id="IPR003309">
    <property type="entry name" value="SCAN_dom"/>
</dbReference>
<evidence type="ECO:0000256" key="2">
    <source>
        <dbReference type="ARBA" id="ARBA00006991"/>
    </source>
</evidence>
<evidence type="ECO:0000256" key="13">
    <source>
        <dbReference type="SAM" id="MobiDB-lite"/>
    </source>
</evidence>
<sequence>MEESVTSTLPTTWPHEPMEFEDVFLTFTKEEWAQLDHQQKCLYREIMLENYNNMISVEHHFSKPNVISELEEVEDFWPMDREIPQDTFPGSSRPSPDPGIKSSPDENPLTKIKVVEVLTLNKDVAGPRNALIQSLYTESGEDLSPGNLKPVQQASKHLTDSEIAHQKFRHFQYEESDDPQKAVSQLRELCHQWLQPNIHSKKWILELLVLEQFLRALPEKLRVWVESQHPEDCQAAVALVENVTSVSTEDALPACHKEATDGLKEKNKDMATLPVTVPPEEPVTFQDVDVDFSQDEWRLLGPMQRTEYHDVMLETLGNLVSVGWEPTSGKEELTLESPSSVVEPIHNPKPKGFSREDTQSTVSESISQDEVPGIHAIKSSQAETVQETGLPQGHSESSTSQGQSRLHSSKGSLDAGLPRTHLHVNINQKGLGKRKAKEKNIVGTRDSPRRNKQEGYEGRQVRDGSNSRIHGPSIQNHQQGYEQSKAGDSKDPFILLAPAKVYQAATGSEGGGVRDHSKAMTPDANTRIHKKGPRRDKIGESSNATVQGSSLSNHQTGSEAGRSRDRNSSLTQASPVRILQKGYEGGKVRGMRNSLKHVRTNQKGSNSGRVGEIGTSLKHTPYIKIRLKPSERGKGREINTSIKYSPQVKAYQRVSEAATARKANNCNKAGSQQAQQIFFIKIHKGSQVCRCSECGKLFQNARYFSVHKKIHTGEKPYRCVACGKAFVQSSSLTQHYRIHSGERPFECSECGRAFNDRSAISQHLRTHTGARPYHCQHCGKAFRQSSHLTRHERTHTGERPYVCTKCGKAFTQSSHLVGHQKTHGIKLKKQAKLQS</sequence>